<feature type="domain" description="Peptidase C1A papain C-terminal" evidence="4">
    <location>
        <begin position="75"/>
        <end position="289"/>
    </location>
</feature>
<dbReference type="InterPro" id="IPR000169">
    <property type="entry name" value="Pept_cys_AS"/>
</dbReference>
<dbReference type="PRINTS" id="PR00705">
    <property type="entry name" value="PAPAIN"/>
</dbReference>
<evidence type="ECO:0000256" key="3">
    <source>
        <dbReference type="ARBA" id="ARBA00023157"/>
    </source>
</evidence>
<organism evidence="6">
    <name type="scientific">Florenciella parvula</name>
    <dbReference type="NCBI Taxonomy" id="236787"/>
    <lineage>
        <taxon>Eukaryota</taxon>
        <taxon>Sar</taxon>
        <taxon>Stramenopiles</taxon>
        <taxon>Ochrophyta</taxon>
        <taxon>Dictyochophyceae</taxon>
        <taxon>Florenciellales</taxon>
        <taxon>Florenciella</taxon>
    </lineage>
</organism>
<keyword evidence="2" id="KW-0865">Zymogen</keyword>
<evidence type="ECO:0008006" key="7">
    <source>
        <dbReference type="Google" id="ProtNLM"/>
    </source>
</evidence>
<evidence type="ECO:0000313" key="6">
    <source>
        <dbReference type="EMBL" id="CAD9441275.1"/>
    </source>
</evidence>
<keyword evidence="3" id="KW-1015">Disulfide bond</keyword>
<dbReference type="SMART" id="SM00848">
    <property type="entry name" value="Inhibitor_I29"/>
    <property type="match status" value="1"/>
</dbReference>
<dbReference type="GO" id="GO:0006508">
    <property type="term" value="P:proteolysis"/>
    <property type="evidence" value="ECO:0007669"/>
    <property type="project" value="InterPro"/>
</dbReference>
<dbReference type="Pfam" id="PF08246">
    <property type="entry name" value="Inhibitor_I29"/>
    <property type="match status" value="1"/>
</dbReference>
<name>A0A7S2GA55_9STRA</name>
<dbReference type="InterPro" id="IPR013128">
    <property type="entry name" value="Peptidase_C1A"/>
</dbReference>
<dbReference type="SUPFAM" id="SSF54001">
    <property type="entry name" value="Cysteine proteinases"/>
    <property type="match status" value="1"/>
</dbReference>
<dbReference type="InterPro" id="IPR038765">
    <property type="entry name" value="Papain-like_cys_pep_sf"/>
</dbReference>
<evidence type="ECO:0000259" key="4">
    <source>
        <dbReference type="SMART" id="SM00645"/>
    </source>
</evidence>
<dbReference type="AlphaFoldDB" id="A0A7S2GA55"/>
<dbReference type="Pfam" id="PF00112">
    <property type="entry name" value="Peptidase_C1"/>
    <property type="match status" value="1"/>
</dbReference>
<evidence type="ECO:0000256" key="1">
    <source>
        <dbReference type="ARBA" id="ARBA00008455"/>
    </source>
</evidence>
<dbReference type="PROSITE" id="PS00139">
    <property type="entry name" value="THIOL_PROTEASE_CYS"/>
    <property type="match status" value="1"/>
</dbReference>
<dbReference type="GO" id="GO:0008234">
    <property type="term" value="F:cysteine-type peptidase activity"/>
    <property type="evidence" value="ECO:0007669"/>
    <property type="project" value="InterPro"/>
</dbReference>
<dbReference type="InterPro" id="IPR000668">
    <property type="entry name" value="Peptidase_C1A_C"/>
</dbReference>
<dbReference type="EMBL" id="HBGT01028439">
    <property type="protein sequence ID" value="CAD9441275.1"/>
    <property type="molecule type" value="Transcribed_RNA"/>
</dbReference>
<dbReference type="PROSITE" id="PS00639">
    <property type="entry name" value="THIOL_PROTEASE_HIS"/>
    <property type="match status" value="1"/>
</dbReference>
<dbReference type="InterPro" id="IPR013201">
    <property type="entry name" value="Prot_inhib_I29"/>
</dbReference>
<gene>
    <name evidence="6" type="ORF">FPAR1323_LOCUS14833</name>
</gene>
<accession>A0A7S2GA55</accession>
<dbReference type="InterPro" id="IPR025660">
    <property type="entry name" value="Pept_his_AS"/>
</dbReference>
<dbReference type="PANTHER" id="PTHR12411">
    <property type="entry name" value="CYSTEINE PROTEASE FAMILY C1-RELATED"/>
    <property type="match status" value="1"/>
</dbReference>
<feature type="domain" description="Cathepsin propeptide inhibitor" evidence="5">
    <location>
        <begin position="11"/>
        <end position="48"/>
    </location>
</feature>
<proteinExistence type="inferred from homology"/>
<sequence length="293" mass="30794">MGGGGGAGSPRRMEIFAENDRVIEESNAQNLTYTLGHNAFSHMTNEEFQVHFNLGTPITPKAKGTSIHRADKLNAATDVDWVAGGAVTGVKDQGSCGSCWAFSATEQMESDLWRTGGEEMILSAQQTTTCTYRNIIVGGCNGGNTGPAYTYLESGIETDANYPYTSGTAGVTGTCQADSSKFVAKTTGYTTVSSSASGEASMATYVSETGPLSVCVDAETWSSYTGGVMSVCGNSVDHCVQAVGINTEASTPYWKVRNSWGTSWGESGFIRLAYGADTCSLTYIPTYVDAAKA</sequence>
<evidence type="ECO:0000259" key="5">
    <source>
        <dbReference type="SMART" id="SM00848"/>
    </source>
</evidence>
<protein>
    <recommendedName>
        <fullName evidence="7">Peptidase C1A papain C-terminal domain-containing protein</fullName>
    </recommendedName>
</protein>
<dbReference type="Gene3D" id="3.90.70.10">
    <property type="entry name" value="Cysteine proteinases"/>
    <property type="match status" value="1"/>
</dbReference>
<dbReference type="CDD" id="cd02248">
    <property type="entry name" value="Peptidase_C1A"/>
    <property type="match status" value="1"/>
</dbReference>
<evidence type="ECO:0000256" key="2">
    <source>
        <dbReference type="ARBA" id="ARBA00023145"/>
    </source>
</evidence>
<dbReference type="InterPro" id="IPR039417">
    <property type="entry name" value="Peptidase_C1A_papain-like"/>
</dbReference>
<dbReference type="SMART" id="SM00645">
    <property type="entry name" value="Pept_C1"/>
    <property type="match status" value="1"/>
</dbReference>
<comment type="similarity">
    <text evidence="1">Belongs to the peptidase C1 family.</text>
</comment>
<reference evidence="6" key="1">
    <citation type="submission" date="2021-01" db="EMBL/GenBank/DDBJ databases">
        <authorList>
            <person name="Corre E."/>
            <person name="Pelletier E."/>
            <person name="Niang G."/>
            <person name="Scheremetjew M."/>
            <person name="Finn R."/>
            <person name="Kale V."/>
            <person name="Holt S."/>
            <person name="Cochrane G."/>
            <person name="Meng A."/>
            <person name="Brown T."/>
            <person name="Cohen L."/>
        </authorList>
    </citation>
    <scope>NUCLEOTIDE SEQUENCE</scope>
    <source>
        <strain evidence="6">RCC1693</strain>
    </source>
</reference>